<reference evidence="2 3" key="1">
    <citation type="journal article" date="2016" name="Nat. Commun.">
        <title>Thousands of microbial genomes shed light on interconnected biogeochemical processes in an aquifer system.</title>
        <authorList>
            <person name="Anantharaman K."/>
            <person name="Brown C.T."/>
            <person name="Hug L.A."/>
            <person name="Sharon I."/>
            <person name="Castelle C.J."/>
            <person name="Probst A.J."/>
            <person name="Thomas B.C."/>
            <person name="Singh A."/>
            <person name="Wilkins M.J."/>
            <person name="Karaoz U."/>
            <person name="Brodie E.L."/>
            <person name="Williams K.H."/>
            <person name="Hubbard S.S."/>
            <person name="Banfield J.F."/>
        </authorList>
    </citation>
    <scope>NUCLEOTIDE SEQUENCE [LARGE SCALE GENOMIC DNA]</scope>
</reference>
<feature type="transmembrane region" description="Helical" evidence="1">
    <location>
        <begin position="7"/>
        <end position="30"/>
    </location>
</feature>
<accession>A0A1F5ZRP4</accession>
<protein>
    <recommendedName>
        <fullName evidence="4">EfeO-type cupredoxin-like domain-containing protein</fullName>
    </recommendedName>
</protein>
<organism evidence="2 3">
    <name type="scientific">Candidatus Gottesmanbacteria bacterium RIFCSPHIGHO2_01_FULL_39_10</name>
    <dbReference type="NCBI Taxonomy" id="1798375"/>
    <lineage>
        <taxon>Bacteria</taxon>
        <taxon>Candidatus Gottesmaniibacteriota</taxon>
    </lineage>
</organism>
<proteinExistence type="predicted"/>
<dbReference type="InterPro" id="IPR008972">
    <property type="entry name" value="Cupredoxin"/>
</dbReference>
<evidence type="ECO:0000256" key="1">
    <source>
        <dbReference type="SAM" id="Phobius"/>
    </source>
</evidence>
<keyword evidence="1" id="KW-0812">Transmembrane</keyword>
<dbReference type="Proteomes" id="UP000177383">
    <property type="component" value="Unassembled WGS sequence"/>
</dbReference>
<dbReference type="EMBL" id="MFJE01000005">
    <property type="protein sequence ID" value="OGG15091.1"/>
    <property type="molecule type" value="Genomic_DNA"/>
</dbReference>
<dbReference type="Gene3D" id="2.60.40.420">
    <property type="entry name" value="Cupredoxins - blue copper proteins"/>
    <property type="match status" value="1"/>
</dbReference>
<dbReference type="STRING" id="1798375.A2773_04335"/>
<gene>
    <name evidence="2" type="ORF">A2773_04335</name>
</gene>
<evidence type="ECO:0000313" key="2">
    <source>
        <dbReference type="EMBL" id="OGG15091.1"/>
    </source>
</evidence>
<dbReference type="AlphaFoldDB" id="A0A1F5ZRP4"/>
<keyword evidence="1" id="KW-0472">Membrane</keyword>
<dbReference type="SUPFAM" id="SSF49503">
    <property type="entry name" value="Cupredoxins"/>
    <property type="match status" value="1"/>
</dbReference>
<sequence length="141" mass="15865">MRNKYSFSVVSIITLLLFFFAVFISSNFFMNLIPEPNPVGGAPPPTQSPKYAAEVHYKEAGFEPQIITLKYGETVLWINDSINEGMWVASDPHPTHDTYKGFDQLHGVGAGVEYTFTFTKTGIWSYHNNLSEDKKGKIIVL</sequence>
<evidence type="ECO:0008006" key="4">
    <source>
        <dbReference type="Google" id="ProtNLM"/>
    </source>
</evidence>
<name>A0A1F5ZRP4_9BACT</name>
<evidence type="ECO:0000313" key="3">
    <source>
        <dbReference type="Proteomes" id="UP000177383"/>
    </source>
</evidence>
<keyword evidence="1" id="KW-1133">Transmembrane helix</keyword>
<comment type="caution">
    <text evidence="2">The sequence shown here is derived from an EMBL/GenBank/DDBJ whole genome shotgun (WGS) entry which is preliminary data.</text>
</comment>